<dbReference type="GO" id="GO:0005859">
    <property type="term" value="C:muscle myosin complex"/>
    <property type="evidence" value="ECO:0007669"/>
    <property type="project" value="TreeGrafter"/>
</dbReference>
<dbReference type="GO" id="GO:0005509">
    <property type="term" value="F:calcium ion binding"/>
    <property type="evidence" value="ECO:0007669"/>
    <property type="project" value="InterPro"/>
</dbReference>
<reference evidence="7 8" key="1">
    <citation type="submission" date="2019-05" db="EMBL/GenBank/DDBJ databases">
        <title>Another draft genome of Portunus trituberculatus and its Hox gene families provides insights of decapod evolution.</title>
        <authorList>
            <person name="Jeong J.-H."/>
            <person name="Song I."/>
            <person name="Kim S."/>
            <person name="Choi T."/>
            <person name="Kim D."/>
            <person name="Ryu S."/>
            <person name="Kim W."/>
        </authorList>
    </citation>
    <scope>NUCLEOTIDE SEQUENCE [LARGE SCALE GENOMIC DNA]</scope>
    <source>
        <tissue evidence="7">Muscle</tissue>
    </source>
</reference>
<feature type="domain" description="EF-hand" evidence="6">
    <location>
        <begin position="73"/>
        <end position="108"/>
    </location>
</feature>
<evidence type="ECO:0000256" key="4">
    <source>
        <dbReference type="ARBA" id="ARBA00023175"/>
    </source>
</evidence>
<keyword evidence="4" id="KW-0505">Motor protein</keyword>
<evidence type="ECO:0000313" key="7">
    <source>
        <dbReference type="EMBL" id="MPC30726.1"/>
    </source>
</evidence>
<name>A0A5B7EC08_PORTR</name>
<keyword evidence="8" id="KW-1185">Reference proteome</keyword>
<accession>A0A5B7EC08</accession>
<proteinExistence type="predicted"/>
<dbReference type="InterPro" id="IPR050230">
    <property type="entry name" value="CALM/Myosin/TropC-like"/>
</dbReference>
<dbReference type="Gene3D" id="1.10.238.10">
    <property type="entry name" value="EF-hand"/>
    <property type="match status" value="2"/>
</dbReference>
<evidence type="ECO:0000256" key="5">
    <source>
        <dbReference type="ARBA" id="ARBA00023179"/>
    </source>
</evidence>
<dbReference type="AlphaFoldDB" id="A0A5B7EC08"/>
<comment type="subunit">
    <text evidence="1">Myosin is a hexamer of 2 heavy chains and 4 light chains.</text>
</comment>
<evidence type="ECO:0000256" key="2">
    <source>
        <dbReference type="ARBA" id="ARBA00022737"/>
    </source>
</evidence>
<keyword evidence="2" id="KW-0677">Repeat</keyword>
<organism evidence="7 8">
    <name type="scientific">Portunus trituberculatus</name>
    <name type="common">Swimming crab</name>
    <name type="synonym">Neptunus trituberculatus</name>
    <dbReference type="NCBI Taxonomy" id="210409"/>
    <lineage>
        <taxon>Eukaryota</taxon>
        <taxon>Metazoa</taxon>
        <taxon>Ecdysozoa</taxon>
        <taxon>Arthropoda</taxon>
        <taxon>Crustacea</taxon>
        <taxon>Multicrustacea</taxon>
        <taxon>Malacostraca</taxon>
        <taxon>Eumalacostraca</taxon>
        <taxon>Eucarida</taxon>
        <taxon>Decapoda</taxon>
        <taxon>Pleocyemata</taxon>
        <taxon>Brachyura</taxon>
        <taxon>Eubrachyura</taxon>
        <taxon>Portunoidea</taxon>
        <taxon>Portunidae</taxon>
        <taxon>Portuninae</taxon>
        <taxon>Portunus</taxon>
    </lineage>
</organism>
<dbReference type="Proteomes" id="UP000324222">
    <property type="component" value="Unassembled WGS sequence"/>
</dbReference>
<evidence type="ECO:0000256" key="3">
    <source>
        <dbReference type="ARBA" id="ARBA00023123"/>
    </source>
</evidence>
<dbReference type="SUPFAM" id="SSF47473">
    <property type="entry name" value="EF-hand"/>
    <property type="match status" value="1"/>
</dbReference>
<dbReference type="PROSITE" id="PS50222">
    <property type="entry name" value="EF_HAND_2"/>
    <property type="match status" value="1"/>
</dbReference>
<evidence type="ECO:0000256" key="1">
    <source>
        <dbReference type="ARBA" id="ARBA00011445"/>
    </source>
</evidence>
<dbReference type="FunFam" id="1.10.238.10:FF:000001">
    <property type="entry name" value="Calmodulin 1"/>
    <property type="match status" value="1"/>
</dbReference>
<keyword evidence="3" id="KW-0518">Myosin</keyword>
<keyword evidence="5" id="KW-0514">Muscle protein</keyword>
<dbReference type="PANTHER" id="PTHR23048">
    <property type="entry name" value="MYOSIN LIGHT CHAIN 1, 3"/>
    <property type="match status" value="1"/>
</dbReference>
<dbReference type="InterPro" id="IPR002048">
    <property type="entry name" value="EF_hand_dom"/>
</dbReference>
<dbReference type="OrthoDB" id="26525at2759"/>
<sequence>MPGAKFAFSIYDFEGKGTMDAFYVGDCLRALNLNPTLAVIEKVGGKTKKKEKMLKIDDFLPIFAQVKKDKDAGSFEDFMEVLKLYDKSENGTMLFAELEHILLSLGERLEKSELEPVLKDCCDEEDEDGFIPYERTLEECMGSPVQLPPISGAGNFIDSGTHIRAHITPEAHLGCNHLEPGYHGDIFPEEDDCHALKIRSPSSSFDVSTGVRMRTTPSSFGVSLQCTIIL</sequence>
<comment type="caution">
    <text evidence="7">The sequence shown here is derived from an EMBL/GenBank/DDBJ whole genome shotgun (WGS) entry which is preliminary data.</text>
</comment>
<dbReference type="InterPro" id="IPR011992">
    <property type="entry name" value="EF-hand-dom_pair"/>
</dbReference>
<dbReference type="EMBL" id="VSRR010002308">
    <property type="protein sequence ID" value="MPC30726.1"/>
    <property type="molecule type" value="Genomic_DNA"/>
</dbReference>
<gene>
    <name evidence="7" type="primary">Mlc1</name>
    <name evidence="7" type="ORF">E2C01_023998</name>
</gene>
<evidence type="ECO:0000313" key="8">
    <source>
        <dbReference type="Proteomes" id="UP000324222"/>
    </source>
</evidence>
<protein>
    <submittedName>
        <fullName evidence="7">Myosin light chain alkali</fullName>
    </submittedName>
</protein>
<evidence type="ECO:0000259" key="6">
    <source>
        <dbReference type="PROSITE" id="PS50222"/>
    </source>
</evidence>
<dbReference type="PANTHER" id="PTHR23048:SF33">
    <property type="entry name" value="MYOSIN LIGHT CHAIN ALKALI"/>
    <property type="match status" value="1"/>
</dbReference>